<name>A0AC58JCB0_DANRE</name>
<accession>A0AC58JCB0</accession>
<evidence type="ECO:0000313" key="2">
    <source>
        <dbReference type="RefSeq" id="XP_073804115.1"/>
    </source>
</evidence>
<reference evidence="2" key="1">
    <citation type="submission" date="2025-08" db="UniProtKB">
        <authorList>
            <consortium name="RefSeq"/>
        </authorList>
    </citation>
    <scope>IDENTIFICATION</scope>
    <source>
        <strain evidence="2">Tuebingen</strain>
        <tissue evidence="2">Fibroblasts and whole tissue</tissue>
    </source>
</reference>
<sequence length="223" mass="24903">MDSTKKITKKLAGTAKGTGLWLTSVGNEFGQVLISVLTAQEGAGLDRMVDGLVRRYQEAGVDPPAVLYVDCGCCTDVGETKLKARFRGWPELTVKLDIWHFMHRIAVGCTADANQQYPIFMSRISACIFEWDAADVSLLRQAKRALLMSQGWPPLTDADVNKHLTREELALHCWRRTCGEETTILLLEQLLTELMSNKGNDSLGVPLLDKERMEHIWSVQKGI</sequence>
<proteinExistence type="predicted"/>
<dbReference type="Proteomes" id="UP000000437">
    <property type="component" value="Chromosome 4"/>
</dbReference>
<dbReference type="RefSeq" id="XP_073804115.1">
    <property type="nucleotide sequence ID" value="XM_073948014.1"/>
</dbReference>
<protein>
    <submittedName>
        <fullName evidence="2">Uncharacterized protein</fullName>
    </submittedName>
</protein>
<gene>
    <name evidence="2" type="primary">LOC141381696</name>
</gene>
<organism evidence="1 2">
    <name type="scientific">Danio rerio</name>
    <name type="common">Zebrafish</name>
    <name type="synonym">Brachydanio rerio</name>
    <dbReference type="NCBI Taxonomy" id="7955"/>
    <lineage>
        <taxon>Eukaryota</taxon>
        <taxon>Metazoa</taxon>
        <taxon>Chordata</taxon>
        <taxon>Craniata</taxon>
        <taxon>Vertebrata</taxon>
        <taxon>Euteleostomi</taxon>
        <taxon>Actinopterygii</taxon>
        <taxon>Neopterygii</taxon>
        <taxon>Teleostei</taxon>
        <taxon>Ostariophysi</taxon>
        <taxon>Cypriniformes</taxon>
        <taxon>Danionidae</taxon>
        <taxon>Danioninae</taxon>
        <taxon>Danio</taxon>
    </lineage>
</organism>
<keyword evidence="1" id="KW-1185">Reference proteome</keyword>
<evidence type="ECO:0000313" key="1">
    <source>
        <dbReference type="Proteomes" id="UP000000437"/>
    </source>
</evidence>